<dbReference type="VEuPathDB" id="FungiDB:A9K55_002614"/>
<evidence type="ECO:0000313" key="2">
    <source>
        <dbReference type="Proteomes" id="UP000323067"/>
    </source>
</evidence>
<proteinExistence type="predicted"/>
<protein>
    <submittedName>
        <fullName evidence="1">Uncharacterized protein</fullName>
    </submittedName>
</protein>
<name>A0A2H4S927_CORMI</name>
<organism evidence="1 2">
    <name type="scientific">Cordyceps militaris</name>
    <name type="common">Caterpillar fungus</name>
    <name type="synonym">Clavaria militaris</name>
    <dbReference type="NCBI Taxonomy" id="73501"/>
    <lineage>
        <taxon>Eukaryota</taxon>
        <taxon>Fungi</taxon>
        <taxon>Dikarya</taxon>
        <taxon>Ascomycota</taxon>
        <taxon>Pezizomycotina</taxon>
        <taxon>Sordariomycetes</taxon>
        <taxon>Hypocreomycetidae</taxon>
        <taxon>Hypocreales</taxon>
        <taxon>Cordycipitaceae</taxon>
        <taxon>Cordyceps</taxon>
    </lineage>
</organism>
<dbReference type="Proteomes" id="UP000323067">
    <property type="component" value="Chromosome iv"/>
</dbReference>
<evidence type="ECO:0000313" key="1">
    <source>
        <dbReference type="EMBL" id="ATY59615.1"/>
    </source>
</evidence>
<dbReference type="EMBL" id="CP023322">
    <property type="protein sequence ID" value="ATY59615.1"/>
    <property type="molecule type" value="Genomic_DNA"/>
</dbReference>
<gene>
    <name evidence="1" type="ORF">A9K55_002614</name>
</gene>
<dbReference type="VEuPathDB" id="FungiDB:CCM_05244"/>
<sequence>MDASSHAGYTHSGDISSIGVTLTSKLWDLLEGKKLYDLQIRKMTNTATDCTSPEFLQYWMHHWRNFFLREGEHQYSTLLGLQLRGSSQDTAWRRIRKRTKFTGSRVNLLRRIEALIECYSPGRLALHRTCETTGVNIGTMQPLYLVTARRSNTQTHTATEGSKICLS</sequence>
<reference evidence="1 2" key="1">
    <citation type="journal article" date="2017" name="BMC Genomics">
        <title>Chromosome level assembly and secondary metabolite potential of the parasitic fungus Cordyceps militaris.</title>
        <authorList>
            <person name="Kramer G.J."/>
            <person name="Nodwell J.R."/>
        </authorList>
    </citation>
    <scope>NUCLEOTIDE SEQUENCE [LARGE SCALE GENOMIC DNA]</scope>
    <source>
        <strain evidence="1 2">ATCC 34164</strain>
    </source>
</reference>
<accession>A0A2H4S927</accession>
<dbReference type="AlphaFoldDB" id="A0A2H4S927"/>